<evidence type="ECO:0008006" key="3">
    <source>
        <dbReference type="Google" id="ProtNLM"/>
    </source>
</evidence>
<dbReference type="EMBL" id="RQFY01000001">
    <property type="protein sequence ID" value="TGL37046.1"/>
    <property type="molecule type" value="Genomic_DNA"/>
</dbReference>
<keyword evidence="2" id="KW-1185">Reference proteome</keyword>
<sequence>MKVGEEYFCIIAQLFFGSSFFIIDSMLSEIDKDSLHERRSKYLEQKIEAIVKRRFPETLTVPKTKWKDGDKEYETDLITFIDSYAIIIEAKSAKVSKEGLRGAPERVKRHIKDLIVEPSIQSKRFEDRLRLLIANPGIEDPLKQKLPVDLSTIRKIIRISVSLEDFATVQSNLNRFKHTKWFPQSFVPCPTLNLADFETVFDFLEHPVQILHYFERRAELERDVKTEIIGDELDYLGFYLSTLLSQGYVYENGRDLLVITSMSSPIDHYYHSRDLGKEVPKPRPKIKKLFKEIFLKLEERSIPGWTEIGVALNMFTPDDQEKIENFLSKLKMQAKNKWSSPDLKNILLYAPPVGNEYGLAYVLFSDSTLHRKYEFIENAASQVFQTKHVKKSLVIAKNVDDEEIPYHYIAMYQRSETEDAVTS</sequence>
<dbReference type="Proteomes" id="UP000297871">
    <property type="component" value="Unassembled WGS sequence"/>
</dbReference>
<name>A0A4R9JER3_9LEPT</name>
<proteinExistence type="predicted"/>
<gene>
    <name evidence="1" type="ORF">EHQ52_02825</name>
</gene>
<dbReference type="AlphaFoldDB" id="A0A4R9JER3"/>
<organism evidence="1 2">
    <name type="scientific">Leptospira koniambonensis</name>
    <dbReference type="NCBI Taxonomy" id="2484950"/>
    <lineage>
        <taxon>Bacteria</taxon>
        <taxon>Pseudomonadati</taxon>
        <taxon>Spirochaetota</taxon>
        <taxon>Spirochaetia</taxon>
        <taxon>Leptospirales</taxon>
        <taxon>Leptospiraceae</taxon>
        <taxon>Leptospira</taxon>
    </lineage>
</organism>
<dbReference type="OrthoDB" id="787523at2"/>
<protein>
    <recommendedName>
        <fullName evidence="3">NERD domain-containing protein</fullName>
    </recommendedName>
</protein>
<evidence type="ECO:0000313" key="1">
    <source>
        <dbReference type="EMBL" id="TGL37046.1"/>
    </source>
</evidence>
<accession>A0A4R9JER3</accession>
<comment type="caution">
    <text evidence="1">The sequence shown here is derived from an EMBL/GenBank/DDBJ whole genome shotgun (WGS) entry which is preliminary data.</text>
</comment>
<evidence type="ECO:0000313" key="2">
    <source>
        <dbReference type="Proteomes" id="UP000297871"/>
    </source>
</evidence>
<reference evidence="1" key="1">
    <citation type="journal article" date="2019" name="PLoS Negl. Trop. Dis.">
        <title>Revisiting the worldwide diversity of Leptospira species in the environment.</title>
        <authorList>
            <person name="Vincent A.T."/>
            <person name="Schiettekatte O."/>
            <person name="Bourhy P."/>
            <person name="Veyrier F.J."/>
            <person name="Picardeau M."/>
        </authorList>
    </citation>
    <scope>NUCLEOTIDE SEQUENCE [LARGE SCALE GENOMIC DNA]</scope>
    <source>
        <strain evidence="1">201800265</strain>
    </source>
</reference>